<dbReference type="HGNC" id="HGNC:28514">
    <property type="gene designation" value="CEP112"/>
</dbReference>
<reference evidence="1 2" key="2">
    <citation type="journal article" date="2004" name="Nature">
        <title>Finishing the euchromatic sequence of the human genome.</title>
        <authorList>
            <consortium name="International Human Genome Sequencing Consortium"/>
        </authorList>
    </citation>
    <scope>NUCLEOTIDE SEQUENCE [LARGE SCALE GENOMIC DNA]</scope>
</reference>
<keyword evidence="3 4" id="KW-1267">Proteomics identification</keyword>
<proteinExistence type="evidence at protein level"/>
<reference evidence="1" key="5">
    <citation type="submission" date="2025-09" db="UniProtKB">
        <authorList>
            <consortium name="Ensembl"/>
        </authorList>
    </citation>
    <scope>IDENTIFICATION</scope>
</reference>
<dbReference type="SMR" id="A0A9L9PXI6"/>
<reference evidence="1 2" key="1">
    <citation type="journal article" date="2001" name="Nature">
        <title>Initial sequencing and analysis of the human genome.</title>
        <authorList>
            <consortium name="International Human Genome Sequencing Consortium"/>
            <person name="Lander E.S."/>
            <person name="Linton L.M."/>
            <person name="Birren B."/>
            <person name="Nusbaum C."/>
            <person name="Zody M.C."/>
            <person name="Baldwin J."/>
            <person name="Devon K."/>
            <person name="Dewar K."/>
            <person name="Doyle M."/>
            <person name="FitzHugh W."/>
            <person name="Funke R."/>
            <person name="Gage D."/>
            <person name="Harris K."/>
            <person name="Heaford A."/>
            <person name="Howland J."/>
            <person name="Kann L."/>
            <person name="Lehoczky J."/>
            <person name="LeVine R."/>
            <person name="McEwan P."/>
            <person name="McKernan K."/>
            <person name="Meldrim J."/>
            <person name="Mesirov J.P."/>
            <person name="Miranda C."/>
            <person name="Morris W."/>
            <person name="Naylor J."/>
            <person name="Raymond C."/>
            <person name="Rosetti M."/>
            <person name="Santos R."/>
            <person name="Sheridan A."/>
            <person name="Sougnez C."/>
            <person name="Stange-Thomann N."/>
            <person name="Stojanovic N."/>
            <person name="Subramanian A."/>
            <person name="Wyman D."/>
            <person name="Rogers J."/>
            <person name="Sulston J."/>
            <person name="Ainscough R."/>
            <person name="Beck S."/>
            <person name="Bentley D."/>
            <person name="Burton J."/>
            <person name="Clee C."/>
            <person name="Carter N."/>
            <person name="Coulson A."/>
            <person name="Deadman R."/>
            <person name="Deloukas P."/>
            <person name="Dunham A."/>
            <person name="Dunham I."/>
            <person name="Durbin R."/>
            <person name="French L."/>
            <person name="Grafham D."/>
            <person name="Gregory S."/>
            <person name="Hubbard T."/>
            <person name="Humphray S."/>
            <person name="Hunt A."/>
            <person name="Jones M."/>
            <person name="Lloyd C."/>
            <person name="McMurray A."/>
            <person name="Matthews L."/>
            <person name="Mercer S."/>
            <person name="Milne S."/>
            <person name="Mullikin J.C."/>
            <person name="Mungall A."/>
            <person name="Plumb R."/>
            <person name="Ross M."/>
            <person name="Shownkeen R."/>
            <person name="Sims S."/>
            <person name="Waterston R.H."/>
            <person name="Wilson R.K."/>
            <person name="Hillier L.W."/>
            <person name="McPherson J.D."/>
            <person name="Marra M.A."/>
            <person name="Mardis E.R."/>
            <person name="Fulton L.A."/>
            <person name="Chinwalla A.T."/>
            <person name="Pepin K.H."/>
            <person name="Gish W.R."/>
            <person name="Chissoe S.L."/>
            <person name="Wendl M.C."/>
            <person name="Delehaunty K.D."/>
            <person name="Miner T.L."/>
            <person name="Delehaunty A."/>
            <person name="Kramer J.B."/>
            <person name="Cook L.L."/>
            <person name="Fulton R.S."/>
            <person name="Johnson D.L."/>
            <person name="Minx P.J."/>
            <person name="Clifton S.W."/>
            <person name="Hawkins T."/>
            <person name="Branscomb E."/>
            <person name="Predki P."/>
            <person name="Richardson P."/>
            <person name="Wenning S."/>
            <person name="Slezak T."/>
            <person name="Doggett N."/>
            <person name="Cheng J.F."/>
            <person name="Olsen A."/>
            <person name="Lucas S."/>
            <person name="Elkin C."/>
            <person name="Uberbacher E."/>
            <person name="Frazier M."/>
            <person name="Gibbs R.A."/>
            <person name="Muzny D.M."/>
            <person name="Scherer S.E."/>
            <person name="Bouck J.B."/>
            <person name="Sodergren E.J."/>
            <person name="Worley K.C."/>
            <person name="Rives C.M."/>
            <person name="Gorrell J.H."/>
            <person name="Metzker M.L."/>
            <person name="Naylor S.L."/>
            <person name="Kucherlapati R.S."/>
            <person name="Nelson D.L."/>
            <person name="Weinstock G.M."/>
            <person name="Sakaki Y."/>
            <person name="Fujiyama A."/>
            <person name="Hattori M."/>
            <person name="Yada T."/>
            <person name="Toyoda A."/>
            <person name="Itoh T."/>
            <person name="Kawagoe C."/>
            <person name="Watanabe H."/>
            <person name="Totoki Y."/>
            <person name="Taylor T."/>
            <person name="Weissenbach J."/>
            <person name="Heilig R."/>
            <person name="Saurin W."/>
            <person name="Artiguenave F."/>
            <person name="Brottier P."/>
            <person name="Bruls T."/>
            <person name="Pelletier E."/>
            <person name="Robert C."/>
            <person name="Wincker P."/>
            <person name="Smith D.R."/>
            <person name="Doucette-Stamm L."/>
            <person name="Rubenfield M."/>
            <person name="Weinstock K."/>
            <person name="Lee H.M."/>
            <person name="Dubois J."/>
            <person name="Rosenthal A."/>
            <person name="Platzer M."/>
            <person name="Nyakatura G."/>
            <person name="Taudien S."/>
            <person name="Rump A."/>
            <person name="Yang H."/>
            <person name="Yu J."/>
            <person name="Wang J."/>
            <person name="Huang G."/>
            <person name="Gu J."/>
            <person name="Hood L."/>
            <person name="Rowen L."/>
            <person name="Madan A."/>
            <person name="Qin S."/>
            <person name="Davis R.W."/>
            <person name="Federspiel N.A."/>
            <person name="Abola A.P."/>
            <person name="Proctor M.J."/>
            <person name="Myers R.M."/>
            <person name="Schmutz J."/>
            <person name="Dickson M."/>
            <person name="Grimwood J."/>
            <person name="Cox D.R."/>
            <person name="Olson M.V."/>
            <person name="Kaul R."/>
            <person name="Raymond C."/>
            <person name="Shimizu N."/>
            <person name="Kawasaki K."/>
            <person name="Minoshima S."/>
            <person name="Evans G.A."/>
            <person name="Athanasiou M."/>
            <person name="Schultz R."/>
            <person name="Roe B.A."/>
            <person name="Chen F."/>
            <person name="Pan H."/>
            <person name="Ramser J."/>
            <person name="Lehrach H."/>
            <person name="Reinhardt R."/>
            <person name="McCombie W.R."/>
            <person name="de la Bastide M."/>
            <person name="Dedhia N."/>
            <person name="Blocker H."/>
            <person name="Hornischer K."/>
            <person name="Nordsiek G."/>
            <person name="Agarwala R."/>
            <person name="Aravind L."/>
            <person name="Bailey J.A."/>
            <person name="Bateman A."/>
            <person name="Batzoglou S."/>
            <person name="Birney E."/>
            <person name="Bork P."/>
            <person name="Brown D.G."/>
            <person name="Burge C.B."/>
            <person name="Cerutti L."/>
            <person name="Chen H.C."/>
            <person name="Church D."/>
            <person name="Clamp M."/>
            <person name="Copley R.R."/>
            <person name="Doerks T."/>
            <person name="Eddy S.R."/>
            <person name="Eichler E.E."/>
            <person name="Furey T.S."/>
            <person name="Galagan J."/>
            <person name="Gilbert J.G."/>
            <person name="Harmon C."/>
            <person name="Hayashizaki Y."/>
            <person name="Haussler D."/>
            <person name="Hermjakob H."/>
            <person name="Hokamp K."/>
            <person name="Jang W."/>
            <person name="Johnson L.S."/>
            <person name="Jones T.A."/>
            <person name="Kasif S."/>
            <person name="Kaspryzk A."/>
            <person name="Kennedy S."/>
            <person name="Kent W.J."/>
            <person name="Kitts P."/>
            <person name="Koonin E.V."/>
            <person name="Korf I."/>
            <person name="Kulp D."/>
            <person name="Lancet D."/>
            <person name="Lowe T.M."/>
            <person name="McLysaght A."/>
            <person name="Mikkelsen T."/>
            <person name="Moran J.V."/>
            <person name="Mulder N."/>
            <person name="Pollara V.J."/>
            <person name="Ponting C.P."/>
            <person name="Schuler G."/>
            <person name="Schultz J."/>
            <person name="Slater G."/>
            <person name="Smit A.F."/>
            <person name="Stupka E."/>
            <person name="Szustakowski J."/>
            <person name="Thierry-Mieg D."/>
            <person name="Thierry-Mieg J."/>
            <person name="Wagner L."/>
            <person name="Wallis J."/>
            <person name="Wheeler R."/>
            <person name="Williams A."/>
            <person name="Wolf Y.I."/>
            <person name="Wolfe K.H."/>
            <person name="Yang S.P."/>
            <person name="Yeh R.F."/>
            <person name="Collins F."/>
            <person name="Guyer M.S."/>
            <person name="Peterson J."/>
            <person name="Felsenfeld A."/>
            <person name="Wetterstrand K.A."/>
            <person name="Patrinos A."/>
            <person name="Morgan M.J."/>
            <person name="de Jong P."/>
            <person name="Catanese J.J."/>
            <person name="Osoegawa K."/>
            <person name="Shizuya H."/>
            <person name="Choi S."/>
            <person name="Chen Y.J."/>
        </authorList>
    </citation>
    <scope>NUCLEOTIDE SEQUENCE [LARGE SCALE GENOMIC DNA]</scope>
</reference>
<keyword evidence="2" id="KW-1185">Reference proteome</keyword>
<evidence type="ECO:0007829" key="3">
    <source>
        <dbReference type="PeptideAtlas" id="A0A9L9PXI6"/>
    </source>
</evidence>
<evidence type="ECO:0000313" key="1">
    <source>
        <dbReference type="Ensembl" id="ENSP00000516554.1"/>
    </source>
</evidence>
<reference evidence="1" key="4">
    <citation type="submission" date="2025-08" db="UniProtKB">
        <authorList>
            <consortium name="Ensembl"/>
        </authorList>
    </citation>
    <scope>IDENTIFICATION</scope>
</reference>
<dbReference type="OpenTargets" id="ENSG00000154240"/>
<dbReference type="EMBL" id="AC006120">
    <property type="status" value="NOT_ANNOTATED_CDS"/>
    <property type="molecule type" value="Genomic_DNA"/>
</dbReference>
<dbReference type="EMBL" id="KF456311">
    <property type="status" value="NOT_ANNOTATED_CDS"/>
    <property type="molecule type" value="Genomic_DNA"/>
</dbReference>
<dbReference type="Ensembl" id="ENST00000706791.1">
    <property type="protein sequence ID" value="ENSP00000516554.1"/>
    <property type="gene ID" value="ENSG00000154240.18"/>
</dbReference>
<dbReference type="EMBL" id="AC006440">
    <property type="status" value="NOT_ANNOTATED_CDS"/>
    <property type="molecule type" value="Genomic_DNA"/>
</dbReference>
<protein>
    <submittedName>
        <fullName evidence="1">Centrosomal protein 112</fullName>
    </submittedName>
</protein>
<dbReference type="EMBL" id="AC004805">
    <property type="status" value="NOT_ANNOTATED_CDS"/>
    <property type="molecule type" value="Genomic_DNA"/>
</dbReference>
<dbReference type="EMBL" id="AC007716">
    <property type="status" value="NOT_ANNOTATED_CDS"/>
    <property type="molecule type" value="Genomic_DNA"/>
</dbReference>
<evidence type="ECO:0007829" key="4">
    <source>
        <dbReference type="ProteomicsDB" id="A0A9L9PXI6"/>
    </source>
</evidence>
<dbReference type="OrthoDB" id="78101at2759"/>
<dbReference type="Ensembl" id="ENST00000706791.1">
    <property type="protein sequence ID" value="ENSP00000516554.1"/>
    <property type="gene ID" value="ENSG00000154240.19"/>
</dbReference>
<reference evidence="1 2" key="3">
    <citation type="journal article" date="2006" name="Nature">
        <title>DNA sequence of human chromosome 17 and analysis of rearrangement in the human lineage.</title>
        <authorList>
            <person name="Zody M.C."/>
            <person name="Garber M."/>
            <person name="Adams D.J."/>
            <person name="Sharpe T."/>
            <person name="Harrow J."/>
            <person name="Lupski J.R."/>
            <person name="Nicholson C."/>
            <person name="Searle S.M."/>
            <person name="Wilming L."/>
            <person name="Young S.K."/>
            <person name="Abouelleil A."/>
            <person name="Allen N.R."/>
            <person name="Bi W."/>
            <person name="Bloom T."/>
            <person name="Borowsky M.L."/>
            <person name="Bugalter B.E."/>
            <person name="Butler J."/>
            <person name="Chang J.L."/>
            <person name="Chen C.K."/>
            <person name="Cook A."/>
            <person name="Corum B."/>
            <person name="Cuomo C.A."/>
            <person name="de Jong P.J."/>
            <person name="DeCaprio D."/>
            <person name="Dewar K."/>
            <person name="FitzGerald M."/>
            <person name="Gilbert J."/>
            <person name="Gibson R."/>
            <person name="Gnerre S."/>
            <person name="Goldstein S."/>
            <person name="Grafham D.V."/>
            <person name="Grocock R."/>
            <person name="Hafez N."/>
            <person name="Hagopian D.S."/>
            <person name="Hart E."/>
            <person name="Norman C.H."/>
            <person name="Humphray S."/>
            <person name="Jaffe D.B."/>
            <person name="Jones M."/>
            <person name="Kamal M."/>
            <person name="Khodiyar V.K."/>
            <person name="LaButti K."/>
            <person name="Laird G."/>
            <person name="Lehoczky J."/>
            <person name="Liu X."/>
            <person name="Lokyitsang T."/>
            <person name="Loveland J."/>
            <person name="Lui A."/>
            <person name="Macdonald P."/>
            <person name="Major J.E."/>
            <person name="Matthews L."/>
            <person name="Mauceli E."/>
            <person name="McCarroll S.A."/>
            <person name="Mihalev A.H."/>
            <person name="Mudge J."/>
            <person name="Nguyen C."/>
            <person name="Nicol R."/>
            <person name="O'Leary S.B."/>
            <person name="Osoegawa K."/>
            <person name="Schwartz D.C."/>
            <person name="Shaw-Smith C."/>
            <person name="Stankiewicz P."/>
            <person name="Steward C."/>
            <person name="Swarbreck D."/>
            <person name="Venkataraman V."/>
            <person name="Whittaker C.A."/>
            <person name="Yang X."/>
            <person name="Zimmer A.R."/>
            <person name="Bradley A."/>
            <person name="Hubbard T."/>
            <person name="Birren B.W."/>
            <person name="Rogers J."/>
            <person name="Lander E.S."/>
            <person name="Nusbaum C."/>
        </authorList>
    </citation>
    <scope>NUCLEOTIDE SEQUENCE [LARGE SCALE GENOMIC DNA]</scope>
</reference>
<organism evidence="1 2">
    <name type="scientific">Homo sapiens</name>
    <name type="common">Human</name>
    <dbReference type="NCBI Taxonomy" id="9606"/>
    <lineage>
        <taxon>Eukaryota</taxon>
        <taxon>Metazoa</taxon>
        <taxon>Chordata</taxon>
        <taxon>Craniata</taxon>
        <taxon>Vertebrata</taxon>
        <taxon>Euteleostomi</taxon>
        <taxon>Mammalia</taxon>
        <taxon>Eutheria</taxon>
        <taxon>Euarchontoglires</taxon>
        <taxon>Primates</taxon>
        <taxon>Haplorrhini</taxon>
        <taxon>Catarrhini</taxon>
        <taxon>Hominidae</taxon>
        <taxon>Homo</taxon>
    </lineage>
</organism>
<dbReference type="EMBL" id="AC087302">
    <property type="status" value="NOT_ANNOTATED_CDS"/>
    <property type="molecule type" value="Genomic_DNA"/>
</dbReference>
<gene>
    <name evidence="1" type="primary">CEP112</name>
</gene>
<sequence>MEVGSEEEKWEKLDAEFDHFVVDMKPFVLKLPHRTAGNSTLGSSE</sequence>
<dbReference type="AlphaFoldDB" id="A0A9L9PXI6"/>
<dbReference type="GeneTree" id="ENSGT00390000006544"/>
<dbReference type="EMBL" id="AC105028">
    <property type="status" value="NOT_ANNOTATED_CDS"/>
    <property type="molecule type" value="Genomic_DNA"/>
</dbReference>
<evidence type="ECO:0000313" key="2">
    <source>
        <dbReference type="Proteomes" id="UP000005640"/>
    </source>
</evidence>
<accession>A0A9L9PXI6</accession>
<name>A0A9L9PXI6_HUMAN</name>
<dbReference type="Proteomes" id="UP000005640">
    <property type="component" value="Chromosome 17"/>
</dbReference>